<sequence>MSLANEPVDDPQSPLAPGKRPPPVRVSFSRQVRPTRSRLTNADLAAPTSGPGGGGGVPLGERVYSIPESTVRMSMAVPTGLPSPNATPLPVIPLIVLGIILMGEFLSANVFTPWAFFLVESFETFEPGDIGLWTGILVSVFFIAQFLTSILWSSLAERFGRRVVLVTSLIGSGLTCIAFGMSKSFGFAIAIRLLQGAFGGAVGVARGSVASISDSTNEAQAYAILGFCWGMGGVAGAIIGGVFESPAKKWNLFAHLPVFVEFPYLLPTLVAASITISGGLLALMLDRDGGPRARPGASNIHAAETGASLIEHSPVRCLDESRALRGNSALETPLVENYGAMSNVDQGDVNRLGVPFGERTWTLSSAISGNSGYGEPYSSRFGNGFRHRFSTASLVATARRRAGIDEDLEDMYAGNEPEGQEPRLAERMVMANELTVTSIGDLWVASALTMDVEDDDLGEFDDQSAPDGDSSAITSNTVRAAPITEHRARSVSATRRVALSVEGNTLARDNRPYSLSANNSISRLQLNSYPTIFQNTGLRSPSPGFDTLDASGATGGNLTNVDVLQPIIEGKPVGYESQGSESTIPSLFSQLPLVIIFQYGLLALHSTVHDQVFMSYIVSKSTQGGLELDAGDFARLIAMMCLAQIFYQFYLYPPPLGRFSHLSMFRIGTLCLMFSYVSVILVRPFAKSGVSEEVTMADLSISAIRYCGITFSYTAVTVLLNYMCTPQTVGLANGLAQSVVSLARFMGPVSNGTIYKNHMAHCMLVYADFGWLRKLLIEALYATKEFVYTALVF</sequence>
<keyword evidence="5 7" id="KW-0472">Membrane</keyword>
<evidence type="ECO:0000256" key="5">
    <source>
        <dbReference type="ARBA" id="ARBA00023136"/>
    </source>
</evidence>
<evidence type="ECO:0000256" key="4">
    <source>
        <dbReference type="ARBA" id="ARBA00022989"/>
    </source>
</evidence>
<feature type="transmembrane region" description="Helical" evidence="7">
    <location>
        <begin position="703"/>
        <end position="723"/>
    </location>
</feature>
<dbReference type="EMBL" id="AZST01000027">
    <property type="protein sequence ID" value="KEP54467.1"/>
    <property type="molecule type" value="Genomic_DNA"/>
</dbReference>
<evidence type="ECO:0000256" key="3">
    <source>
        <dbReference type="ARBA" id="ARBA00022692"/>
    </source>
</evidence>
<dbReference type="PANTHER" id="PTHR23504">
    <property type="entry name" value="MAJOR FACILITATOR SUPERFAMILY DOMAIN-CONTAINING PROTEIN 10"/>
    <property type="match status" value="1"/>
</dbReference>
<feature type="transmembrane region" description="Helical" evidence="7">
    <location>
        <begin position="163"/>
        <end position="181"/>
    </location>
</feature>
<evidence type="ECO:0000313" key="8">
    <source>
        <dbReference type="EMBL" id="KEP54467.1"/>
    </source>
</evidence>
<reference evidence="8 9" key="1">
    <citation type="submission" date="2013-12" db="EMBL/GenBank/DDBJ databases">
        <authorList>
            <person name="Cubeta M."/>
            <person name="Pakala S."/>
            <person name="Fedorova N."/>
            <person name="Thomas E."/>
            <person name="Dean R."/>
            <person name="Jabaji S."/>
            <person name="Neate S."/>
            <person name="Toda T."/>
            <person name="Tavantzis S."/>
            <person name="Vilgalys R."/>
            <person name="Bharathan N."/>
            <person name="Pakala S."/>
            <person name="Losada L.S."/>
            <person name="Zafar N."/>
            <person name="Nierman W."/>
        </authorList>
    </citation>
    <scope>NUCLEOTIDE SEQUENCE [LARGE SCALE GENOMIC DNA]</scope>
    <source>
        <strain evidence="8 9">123E</strain>
    </source>
</reference>
<gene>
    <name evidence="8" type="ORF">V565_016960</name>
</gene>
<comment type="caution">
    <text evidence="8">The sequence shown here is derived from an EMBL/GenBank/DDBJ whole genome shotgun (WGS) entry which is preliminary data.</text>
</comment>
<feature type="transmembrane region" description="Helical" evidence="7">
    <location>
        <begin position="91"/>
        <end position="118"/>
    </location>
</feature>
<feature type="transmembrane region" description="Helical" evidence="7">
    <location>
        <begin position="130"/>
        <end position="151"/>
    </location>
</feature>
<name>A0A074SX65_9AGAM</name>
<dbReference type="GO" id="GO:0022857">
    <property type="term" value="F:transmembrane transporter activity"/>
    <property type="evidence" value="ECO:0007669"/>
    <property type="project" value="InterPro"/>
</dbReference>
<feature type="transmembrane region" description="Helical" evidence="7">
    <location>
        <begin position="263"/>
        <end position="285"/>
    </location>
</feature>
<feature type="region of interest" description="Disordered" evidence="6">
    <location>
        <begin position="1"/>
        <end position="59"/>
    </location>
</feature>
<keyword evidence="4 7" id="KW-1133">Transmembrane helix</keyword>
<evidence type="ECO:0000256" key="2">
    <source>
        <dbReference type="ARBA" id="ARBA00022448"/>
    </source>
</evidence>
<dbReference type="GO" id="GO:0016020">
    <property type="term" value="C:membrane"/>
    <property type="evidence" value="ECO:0007669"/>
    <property type="project" value="UniProtKB-SubCell"/>
</dbReference>
<evidence type="ECO:0000256" key="7">
    <source>
        <dbReference type="SAM" id="Phobius"/>
    </source>
</evidence>
<dbReference type="PANTHER" id="PTHR23504:SF17">
    <property type="entry name" value="MAJOR FACILITATOR SUPERFAMILY (MFS) PROFILE DOMAIN-CONTAINING PROTEIN"/>
    <property type="match status" value="1"/>
</dbReference>
<feature type="region of interest" description="Disordered" evidence="6">
    <location>
        <begin position="456"/>
        <end position="476"/>
    </location>
</feature>
<accession>A0A074SX65</accession>
<dbReference type="SUPFAM" id="SSF103473">
    <property type="entry name" value="MFS general substrate transporter"/>
    <property type="match status" value="1"/>
</dbReference>
<dbReference type="PRINTS" id="PR01035">
    <property type="entry name" value="TCRTETA"/>
</dbReference>
<organism evidence="8 9">
    <name type="scientific">Rhizoctonia solani 123E</name>
    <dbReference type="NCBI Taxonomy" id="1423351"/>
    <lineage>
        <taxon>Eukaryota</taxon>
        <taxon>Fungi</taxon>
        <taxon>Dikarya</taxon>
        <taxon>Basidiomycota</taxon>
        <taxon>Agaricomycotina</taxon>
        <taxon>Agaricomycetes</taxon>
        <taxon>Cantharellales</taxon>
        <taxon>Ceratobasidiaceae</taxon>
        <taxon>Rhizoctonia</taxon>
    </lineage>
</organism>
<feature type="compositionally biased region" description="Polar residues" evidence="6">
    <location>
        <begin position="28"/>
        <end position="40"/>
    </location>
</feature>
<feature type="transmembrane region" description="Helical" evidence="7">
    <location>
        <begin position="187"/>
        <end position="209"/>
    </location>
</feature>
<proteinExistence type="predicted"/>
<dbReference type="Gene3D" id="1.20.1250.20">
    <property type="entry name" value="MFS general substrate transporter like domains"/>
    <property type="match status" value="1"/>
</dbReference>
<evidence type="ECO:0000256" key="1">
    <source>
        <dbReference type="ARBA" id="ARBA00004141"/>
    </source>
</evidence>
<keyword evidence="3 7" id="KW-0812">Transmembrane</keyword>
<dbReference type="InterPro" id="IPR036259">
    <property type="entry name" value="MFS_trans_sf"/>
</dbReference>
<dbReference type="InterPro" id="IPR011701">
    <property type="entry name" value="MFS"/>
</dbReference>
<dbReference type="InterPro" id="IPR001958">
    <property type="entry name" value="Tet-R_TetA/multi-R_MdtG-like"/>
</dbReference>
<keyword evidence="2" id="KW-0813">Transport</keyword>
<dbReference type="Proteomes" id="UP000027456">
    <property type="component" value="Unassembled WGS sequence"/>
</dbReference>
<dbReference type="Pfam" id="PF07690">
    <property type="entry name" value="MFS_1"/>
    <property type="match status" value="1"/>
</dbReference>
<comment type="subcellular location">
    <subcellularLocation>
        <location evidence="1">Membrane</location>
        <topology evidence="1">Multi-pass membrane protein</topology>
    </subcellularLocation>
</comment>
<evidence type="ECO:0000256" key="6">
    <source>
        <dbReference type="SAM" id="MobiDB-lite"/>
    </source>
</evidence>
<dbReference type="HOGENOM" id="CLU_008983_0_0_1"/>
<feature type="transmembrane region" description="Helical" evidence="7">
    <location>
        <begin position="633"/>
        <end position="652"/>
    </location>
</feature>
<protein>
    <submittedName>
        <fullName evidence="8">MFS MFS-1 protein</fullName>
    </submittedName>
</protein>
<keyword evidence="9" id="KW-1185">Reference proteome</keyword>
<dbReference type="AlphaFoldDB" id="A0A074SX65"/>
<dbReference type="OrthoDB" id="10262656at2759"/>
<feature type="transmembrane region" description="Helical" evidence="7">
    <location>
        <begin position="221"/>
        <end position="243"/>
    </location>
</feature>
<evidence type="ECO:0000313" key="9">
    <source>
        <dbReference type="Proteomes" id="UP000027456"/>
    </source>
</evidence>
<feature type="transmembrane region" description="Helical" evidence="7">
    <location>
        <begin position="664"/>
        <end position="682"/>
    </location>
</feature>